<dbReference type="PANTHER" id="PTHR38116">
    <property type="entry name" value="CHROMOSOME 7, WHOLE GENOME SHOTGUN SEQUENCE"/>
    <property type="match status" value="1"/>
</dbReference>
<sequence>MNDDAEDATASSSSATVVLAPMAQQARASNAEDDWTGVTDPKERRRMQNRLAQRNWRKKIHQSRHFQHPPDGIVIQLVRLVYERFPPGRRCHLELPGAISRLTDFVQQAYQDYMLAAPRPTALQTLVQLNVLDALAQNAATLNITIESLCAEDTLSPFAYNGPPRPDEASLPPSLQPTALQRTVSHHPWIDIFPLPEVRDSILRICGTAEEEELNIDLVDVEENDREKPNLPPFRFYENGAGLFGIAKHSLILPTIGANNEGTSA</sequence>
<organism evidence="3 4">
    <name type="scientific">Phomopsis amygdali</name>
    <name type="common">Fusicoccum amygdali</name>
    <dbReference type="NCBI Taxonomy" id="1214568"/>
    <lineage>
        <taxon>Eukaryota</taxon>
        <taxon>Fungi</taxon>
        <taxon>Dikarya</taxon>
        <taxon>Ascomycota</taxon>
        <taxon>Pezizomycotina</taxon>
        <taxon>Sordariomycetes</taxon>
        <taxon>Sordariomycetidae</taxon>
        <taxon>Diaporthales</taxon>
        <taxon>Diaporthaceae</taxon>
        <taxon>Diaporthe</taxon>
    </lineage>
</organism>
<feature type="domain" description="BZIP" evidence="2">
    <location>
        <begin position="44"/>
        <end position="59"/>
    </location>
</feature>
<accession>A0AAD9W564</accession>
<evidence type="ECO:0000313" key="3">
    <source>
        <dbReference type="EMBL" id="KAK2605545.1"/>
    </source>
</evidence>
<dbReference type="EMBL" id="JAUJFL010000004">
    <property type="protein sequence ID" value="KAK2605545.1"/>
    <property type="molecule type" value="Genomic_DNA"/>
</dbReference>
<reference evidence="3" key="1">
    <citation type="submission" date="2023-06" db="EMBL/GenBank/DDBJ databases">
        <authorList>
            <person name="Noh H."/>
        </authorList>
    </citation>
    <scope>NUCLEOTIDE SEQUENCE</scope>
    <source>
        <strain evidence="3">DUCC20226</strain>
    </source>
</reference>
<dbReference type="Proteomes" id="UP001265746">
    <property type="component" value="Unassembled WGS sequence"/>
</dbReference>
<evidence type="ECO:0000313" key="4">
    <source>
        <dbReference type="Proteomes" id="UP001265746"/>
    </source>
</evidence>
<evidence type="ECO:0000259" key="2">
    <source>
        <dbReference type="PROSITE" id="PS00036"/>
    </source>
</evidence>
<dbReference type="PROSITE" id="PS00036">
    <property type="entry name" value="BZIP_BASIC"/>
    <property type="match status" value="1"/>
</dbReference>
<comment type="caution">
    <text evidence="3">The sequence shown here is derived from an EMBL/GenBank/DDBJ whole genome shotgun (WGS) entry which is preliminary data.</text>
</comment>
<dbReference type="PANTHER" id="PTHR38116:SF1">
    <property type="entry name" value="BZIP DOMAIN-CONTAINING PROTEIN"/>
    <property type="match status" value="1"/>
</dbReference>
<dbReference type="GO" id="GO:0003700">
    <property type="term" value="F:DNA-binding transcription factor activity"/>
    <property type="evidence" value="ECO:0007669"/>
    <property type="project" value="InterPro"/>
</dbReference>
<dbReference type="Pfam" id="PF11905">
    <property type="entry name" value="DUF3425"/>
    <property type="match status" value="1"/>
</dbReference>
<evidence type="ECO:0000256" key="1">
    <source>
        <dbReference type="SAM" id="MobiDB-lite"/>
    </source>
</evidence>
<feature type="region of interest" description="Disordered" evidence="1">
    <location>
        <begin position="1"/>
        <end position="38"/>
    </location>
</feature>
<dbReference type="AlphaFoldDB" id="A0AAD9W564"/>
<proteinExistence type="predicted"/>
<dbReference type="InterPro" id="IPR021833">
    <property type="entry name" value="DUF3425"/>
</dbReference>
<protein>
    <recommendedName>
        <fullName evidence="2">BZIP domain-containing protein</fullName>
    </recommendedName>
</protein>
<keyword evidence="4" id="KW-1185">Reference proteome</keyword>
<name>A0AAD9W564_PHOAM</name>
<dbReference type="InterPro" id="IPR004827">
    <property type="entry name" value="bZIP"/>
</dbReference>
<gene>
    <name evidence="3" type="ORF">N8I77_008375</name>
</gene>